<comment type="caution">
    <text evidence="1">The sequence shown here is derived from an EMBL/GenBank/DDBJ whole genome shotgun (WGS) entry which is preliminary data.</text>
</comment>
<dbReference type="RefSeq" id="WP_006965774.1">
    <property type="nucleotide sequence ID" value="NZ_APJX01000004.1"/>
</dbReference>
<dbReference type="SUPFAM" id="SSF53335">
    <property type="entry name" value="S-adenosyl-L-methionine-dependent methyltransferases"/>
    <property type="match status" value="1"/>
</dbReference>
<dbReference type="Gene3D" id="3.40.50.150">
    <property type="entry name" value="Vaccinia Virus protein VP39"/>
    <property type="match status" value="2"/>
</dbReference>
<dbReference type="InterPro" id="IPR036086">
    <property type="entry name" value="ParB/Sulfiredoxin_sf"/>
</dbReference>
<dbReference type="GO" id="GO:0032259">
    <property type="term" value="P:methylation"/>
    <property type="evidence" value="ECO:0007669"/>
    <property type="project" value="InterPro"/>
</dbReference>
<dbReference type="SUPFAM" id="SSF110849">
    <property type="entry name" value="ParB/Sulfiredoxin"/>
    <property type="match status" value="1"/>
</dbReference>
<dbReference type="OrthoDB" id="5422566at2"/>
<dbReference type="GO" id="GO:0008168">
    <property type="term" value="F:methyltransferase activity"/>
    <property type="evidence" value="ECO:0007669"/>
    <property type="project" value="InterPro"/>
</dbReference>
<dbReference type="PROSITE" id="PS00092">
    <property type="entry name" value="N6_MTASE"/>
    <property type="match status" value="1"/>
</dbReference>
<dbReference type="GO" id="GO:0003676">
    <property type="term" value="F:nucleic acid binding"/>
    <property type="evidence" value="ECO:0007669"/>
    <property type="project" value="InterPro"/>
</dbReference>
<protein>
    <submittedName>
        <fullName evidence="1">Uncharacterized protein</fullName>
    </submittedName>
</protein>
<proteinExistence type="predicted"/>
<organism evidence="1 2">
    <name type="scientific">Desulfotignum phosphitoxidans DSM 13687</name>
    <dbReference type="NCBI Taxonomy" id="1286635"/>
    <lineage>
        <taxon>Bacteria</taxon>
        <taxon>Pseudomonadati</taxon>
        <taxon>Thermodesulfobacteriota</taxon>
        <taxon>Desulfobacteria</taxon>
        <taxon>Desulfobacterales</taxon>
        <taxon>Desulfobacteraceae</taxon>
        <taxon>Desulfotignum</taxon>
    </lineage>
</organism>
<reference evidence="1 2" key="1">
    <citation type="journal article" date="2013" name="Genome Announc.">
        <title>Draft Genome Sequence of Desulfotignum phosphitoxidans DSM 13687 Strain FiPS-3.</title>
        <authorList>
            <person name="Poehlein A."/>
            <person name="Daniel R."/>
            <person name="Simeonova D.D."/>
        </authorList>
    </citation>
    <scope>NUCLEOTIDE SEQUENCE [LARGE SCALE GENOMIC DNA]</scope>
    <source>
        <strain evidence="1 2">DSM 13687</strain>
    </source>
</reference>
<name>S0G5L7_9BACT</name>
<dbReference type="InterPro" id="IPR029063">
    <property type="entry name" value="SAM-dependent_MTases_sf"/>
</dbReference>
<dbReference type="EMBL" id="APJX01000004">
    <property type="protein sequence ID" value="EMS79536.1"/>
    <property type="molecule type" value="Genomic_DNA"/>
</dbReference>
<gene>
    <name evidence="1" type="ORF">Dpo_4c00830</name>
</gene>
<accession>S0G5L7</accession>
<dbReference type="CDD" id="cd16387">
    <property type="entry name" value="ParB_N_Srx"/>
    <property type="match status" value="1"/>
</dbReference>
<dbReference type="Proteomes" id="UP000014216">
    <property type="component" value="Unassembled WGS sequence"/>
</dbReference>
<dbReference type="AlphaFoldDB" id="S0G5L7"/>
<sequence>MTPQNLTWDEAIYPRSAVNRKTVEAYVEALSIGAQFPAVKVQQVVNYTPGGDLLAIVLIIIDGVHRWFAFTEAGRSHIPVIHYQDRVLDYEAVKTELLLESAQNNTTHGDRLTIADKKRIARDIATSDPDHTYTDTALAEKLGVSRQAVNTWITDIRARQKTSRAGTIIRLHRLGWTQEKISDQVGLTQNRVSQIINNAIYGNIDNLLEQGRDMAYIASHYQMDMALAWALRLTSLHDRDKFKALDWGLRTWDQWQFNDCDDRFGSDWPGRIPAQLVAHTLYYFTRPGDRVLDPMAGGGVVPDVCLLFERKCRAFDQNPHKDRPEIEPHHWDPDTGDWPLTDKPDLIFFDPPYYTKLDKTYKAAAAPKAPSVSSLPREDYIRFFARFFTLAHEHTRPGTTLAFLNADWRNFESTPAAQETPDQAVTLFDYHDLLSQTGWQTTHRIECPLSTQRLTSTQVQRMQTKRILGTIGRTLLIARRM</sequence>
<evidence type="ECO:0000313" key="1">
    <source>
        <dbReference type="EMBL" id="EMS79536.1"/>
    </source>
</evidence>
<evidence type="ECO:0000313" key="2">
    <source>
        <dbReference type="Proteomes" id="UP000014216"/>
    </source>
</evidence>
<dbReference type="InterPro" id="IPR002052">
    <property type="entry name" value="DNA_methylase_N6_adenine_CS"/>
</dbReference>
<keyword evidence="2" id="KW-1185">Reference proteome</keyword>